<keyword evidence="2" id="KW-1185">Reference proteome</keyword>
<dbReference type="AlphaFoldDB" id="A0A3M0FW83"/>
<reference evidence="1 2" key="1">
    <citation type="submission" date="2018-10" db="EMBL/GenBank/DDBJ databases">
        <title>Dokdonia luteus sp. nov., isolated from sea water.</title>
        <authorList>
            <person name="Zhou L.Y."/>
            <person name="Du Z.J."/>
        </authorList>
    </citation>
    <scope>NUCLEOTIDE SEQUENCE [LARGE SCALE GENOMIC DNA]</scope>
    <source>
        <strain evidence="1 2">SH27</strain>
    </source>
</reference>
<dbReference type="EMBL" id="REFV01000013">
    <property type="protein sequence ID" value="RMB56941.1"/>
    <property type="molecule type" value="Genomic_DNA"/>
</dbReference>
<organism evidence="1 2">
    <name type="scientific">Dokdonia sinensis</name>
    <dbReference type="NCBI Taxonomy" id="2479847"/>
    <lineage>
        <taxon>Bacteria</taxon>
        <taxon>Pseudomonadati</taxon>
        <taxon>Bacteroidota</taxon>
        <taxon>Flavobacteriia</taxon>
        <taxon>Flavobacteriales</taxon>
        <taxon>Flavobacteriaceae</taxon>
        <taxon>Dokdonia</taxon>
    </lineage>
</organism>
<dbReference type="Gene3D" id="2.120.10.30">
    <property type="entry name" value="TolB, C-terminal domain"/>
    <property type="match status" value="1"/>
</dbReference>
<accession>A0A3M0FW83</accession>
<dbReference type="Proteomes" id="UP000281985">
    <property type="component" value="Unassembled WGS sequence"/>
</dbReference>
<evidence type="ECO:0000313" key="1">
    <source>
        <dbReference type="EMBL" id="RMB56941.1"/>
    </source>
</evidence>
<protein>
    <submittedName>
        <fullName evidence="1">Uncharacterized protein</fullName>
    </submittedName>
</protein>
<dbReference type="RefSeq" id="WP_121918099.1">
    <property type="nucleotide sequence ID" value="NZ_REFV01000013.1"/>
</dbReference>
<gene>
    <name evidence="1" type="ORF">EAX61_12825</name>
</gene>
<dbReference type="SUPFAM" id="SSF63825">
    <property type="entry name" value="YWTD domain"/>
    <property type="match status" value="1"/>
</dbReference>
<sequence length="276" mass="30227">MKTINTIFLCIIGILVGFAQAPTLLHEVIDLPACESAVYHPETELIYTSYMGGREAGDGGIATVSLDGQMVNKNFISGLDDPKGILIQGDKLYVGDNTVFIEADLKTGEILKRHTLPSIGMLNDATIAPDGKIYVTDTRTSEIYELDTEGNFSLWLKDAGLDNPNGILIHDNTMYIASWGGSEEGGAVSKIDMKTKEITPLTEKIGNLDGVRPYDDNHLIISDWRSGKIHTLNLDDGSTKEILEVGQSVGDIAYIADKKLLLLPMNRQKKLLIYKL</sequence>
<comment type="caution">
    <text evidence="1">The sequence shown here is derived from an EMBL/GenBank/DDBJ whole genome shotgun (WGS) entry which is preliminary data.</text>
</comment>
<evidence type="ECO:0000313" key="2">
    <source>
        <dbReference type="Proteomes" id="UP000281985"/>
    </source>
</evidence>
<dbReference type="OrthoDB" id="7675395at2"/>
<dbReference type="InterPro" id="IPR011042">
    <property type="entry name" value="6-blade_b-propeller_TolB-like"/>
</dbReference>
<proteinExistence type="predicted"/>
<name>A0A3M0FW83_9FLAO</name>